<dbReference type="InterPro" id="IPR006450">
    <property type="entry name" value="Phage_HK97_gp6-like"/>
</dbReference>
<evidence type="ECO:0000313" key="1">
    <source>
        <dbReference type="EMBL" id="KGM48861.1"/>
    </source>
</evidence>
<dbReference type="EMBL" id="AQQX01000003">
    <property type="protein sequence ID" value="KGM48861.1"/>
    <property type="molecule type" value="Genomic_DNA"/>
</dbReference>
<dbReference type="eggNOG" id="ENOG502Z7YN">
    <property type="taxonomic scope" value="Bacteria"/>
</dbReference>
<dbReference type="Proteomes" id="UP000030004">
    <property type="component" value="Unassembled WGS sequence"/>
</dbReference>
<evidence type="ECO:0000313" key="2">
    <source>
        <dbReference type="Proteomes" id="UP000030004"/>
    </source>
</evidence>
<protein>
    <submittedName>
        <fullName evidence="1">Gene transfer agent protein</fullName>
    </submittedName>
</protein>
<organism evidence="1 2">
    <name type="scientific">Pseudooceanicola atlanticus</name>
    <dbReference type="NCBI Taxonomy" id="1461694"/>
    <lineage>
        <taxon>Bacteria</taxon>
        <taxon>Pseudomonadati</taxon>
        <taxon>Pseudomonadota</taxon>
        <taxon>Alphaproteobacteria</taxon>
        <taxon>Rhodobacterales</taxon>
        <taxon>Paracoccaceae</taxon>
        <taxon>Pseudooceanicola</taxon>
    </lineage>
</organism>
<gene>
    <name evidence="1" type="ORF">ATO9_09125</name>
</gene>
<sequence length="198" mass="21708">MLIEENEIPLAALPVEDFKAHLRLGTGFTGDNVQDAVLESFLRAAMAAVEARTSKVLLSRGMVWTRPAWRNREGEVLPVGPVIAITRVSRVDAEGAEVDVDTDRYRLEPDLSFPRLCPRGAGLPDAPTDGAIRVRFNAGFGPAWSDLPADLRQAVMLLAAHYYENRDATGLGEGCMPFGVTSLLERYRPLRVYAGGRE</sequence>
<accession>A0A0A0ED58</accession>
<name>A0A0A0ED58_9RHOB</name>
<comment type="caution">
    <text evidence="1">The sequence shown here is derived from an EMBL/GenBank/DDBJ whole genome shotgun (WGS) entry which is preliminary data.</text>
</comment>
<dbReference type="Gene3D" id="1.10.3230.30">
    <property type="entry name" value="Phage gp6-like head-tail connector protein"/>
    <property type="match status" value="1"/>
</dbReference>
<dbReference type="RefSeq" id="WP_043747618.1">
    <property type="nucleotide sequence ID" value="NZ_AQQX01000003.1"/>
</dbReference>
<dbReference type="STRING" id="1461694.ATO9_09125"/>
<dbReference type="OrthoDB" id="8478788at2"/>
<dbReference type="NCBIfam" id="TIGR01560">
    <property type="entry name" value="put_DNA_pack"/>
    <property type="match status" value="1"/>
</dbReference>
<keyword evidence="2" id="KW-1185">Reference proteome</keyword>
<dbReference type="CDD" id="cd08054">
    <property type="entry name" value="gp6"/>
    <property type="match status" value="1"/>
</dbReference>
<proteinExistence type="predicted"/>
<dbReference type="NCBIfam" id="TIGR02215">
    <property type="entry name" value="phage_chp_gp8"/>
    <property type="match status" value="1"/>
</dbReference>
<dbReference type="AlphaFoldDB" id="A0A0A0ED58"/>
<dbReference type="InterPro" id="IPR011738">
    <property type="entry name" value="Phage_CHP"/>
</dbReference>
<reference evidence="1 2" key="1">
    <citation type="journal article" date="2015" name="Antonie Van Leeuwenhoek">
        <title>Pseudooceanicola atlanticus gen. nov. sp. nov., isolated from surface seawater of the Atlantic Ocean and reclassification of Oceanicola batsensis, Oceanicola marinus, Oceanicola nitratireducens, Oceanicola nanhaiensis, Oceanicola antarcticus and Oceanicola flagellatus, as Pseudooceanicola batsensis comb. nov., Pseudooceanicola marinus comb. nov., Pseudooceanicola nitratireducens comb. nov., Pseudooceanicola nanhaiensis comb. nov., Pseudooceanicola antarcticus comb. nov., and Pseudooceanicola flagellatus comb. nov.</title>
        <authorList>
            <person name="Lai Q."/>
            <person name="Li G."/>
            <person name="Liu X."/>
            <person name="Du Y."/>
            <person name="Sun F."/>
            <person name="Shao Z."/>
        </authorList>
    </citation>
    <scope>NUCLEOTIDE SEQUENCE [LARGE SCALE GENOMIC DNA]</scope>
    <source>
        <strain evidence="1 2">22II-s11g</strain>
    </source>
</reference>